<dbReference type="EMBL" id="BLLF01003125">
    <property type="protein sequence ID" value="GFH26427.1"/>
    <property type="molecule type" value="Genomic_DNA"/>
</dbReference>
<reference evidence="1 2" key="1">
    <citation type="submission" date="2020-02" db="EMBL/GenBank/DDBJ databases">
        <title>Draft genome sequence of Haematococcus lacustris strain NIES-144.</title>
        <authorList>
            <person name="Morimoto D."/>
            <person name="Nakagawa S."/>
            <person name="Yoshida T."/>
            <person name="Sawayama S."/>
        </authorList>
    </citation>
    <scope>NUCLEOTIDE SEQUENCE [LARGE SCALE GENOMIC DNA]</scope>
    <source>
        <strain evidence="1 2">NIES-144</strain>
    </source>
</reference>
<feature type="non-terminal residue" evidence="1">
    <location>
        <position position="1"/>
    </location>
</feature>
<sequence>GMGKTAGWHRSQHCWADPPAVPCQHLTMRRGCWWGPPRCSLPPVRGVGGLPAGGGGVRACRHRPWRSHCCHDASQDSAVQGCADGQPGGAVQA</sequence>
<evidence type="ECO:0000313" key="1">
    <source>
        <dbReference type="EMBL" id="GFH26427.1"/>
    </source>
</evidence>
<organism evidence="1 2">
    <name type="scientific">Haematococcus lacustris</name>
    <name type="common">Green alga</name>
    <name type="synonym">Haematococcus pluvialis</name>
    <dbReference type="NCBI Taxonomy" id="44745"/>
    <lineage>
        <taxon>Eukaryota</taxon>
        <taxon>Viridiplantae</taxon>
        <taxon>Chlorophyta</taxon>
        <taxon>core chlorophytes</taxon>
        <taxon>Chlorophyceae</taxon>
        <taxon>CS clade</taxon>
        <taxon>Chlamydomonadales</taxon>
        <taxon>Haematococcaceae</taxon>
        <taxon>Haematococcus</taxon>
    </lineage>
</organism>
<feature type="non-terminal residue" evidence="1">
    <location>
        <position position="93"/>
    </location>
</feature>
<proteinExistence type="predicted"/>
<name>A0A699ZU69_HAELA</name>
<dbReference type="AlphaFoldDB" id="A0A699ZU69"/>
<keyword evidence="2" id="KW-1185">Reference proteome</keyword>
<accession>A0A699ZU69</accession>
<protein>
    <submittedName>
        <fullName evidence="1">Uncharacterized protein</fullName>
    </submittedName>
</protein>
<gene>
    <name evidence="1" type="ORF">HaLaN_24573</name>
</gene>
<comment type="caution">
    <text evidence="1">The sequence shown here is derived from an EMBL/GenBank/DDBJ whole genome shotgun (WGS) entry which is preliminary data.</text>
</comment>
<evidence type="ECO:0000313" key="2">
    <source>
        <dbReference type="Proteomes" id="UP000485058"/>
    </source>
</evidence>
<dbReference type="Proteomes" id="UP000485058">
    <property type="component" value="Unassembled WGS sequence"/>
</dbReference>